<keyword evidence="1" id="KW-1133">Transmembrane helix</keyword>
<protein>
    <submittedName>
        <fullName evidence="2">Uncharacterized protein</fullName>
    </submittedName>
</protein>
<dbReference type="Proteomes" id="UP000249789">
    <property type="component" value="Unassembled WGS sequence"/>
</dbReference>
<keyword evidence="3" id="KW-1185">Reference proteome</keyword>
<evidence type="ECO:0000256" key="1">
    <source>
        <dbReference type="SAM" id="Phobius"/>
    </source>
</evidence>
<accession>A0A8G1RPH6</accession>
<feature type="transmembrane region" description="Helical" evidence="1">
    <location>
        <begin position="12"/>
        <end position="33"/>
    </location>
</feature>
<dbReference type="GeneID" id="63856605"/>
<dbReference type="EMBL" id="KZ824653">
    <property type="protein sequence ID" value="RAK75938.1"/>
    <property type="molecule type" value="Genomic_DNA"/>
</dbReference>
<gene>
    <name evidence="2" type="ORF">BO72DRAFT_156472</name>
</gene>
<reference evidence="2 3" key="1">
    <citation type="submission" date="2018-02" db="EMBL/GenBank/DDBJ databases">
        <title>The genomes of Aspergillus section Nigri reveals drivers in fungal speciation.</title>
        <authorList>
            <consortium name="DOE Joint Genome Institute"/>
            <person name="Vesth T.C."/>
            <person name="Nybo J."/>
            <person name="Theobald S."/>
            <person name="Brandl J."/>
            <person name="Frisvad J.C."/>
            <person name="Nielsen K.F."/>
            <person name="Lyhne E.K."/>
            <person name="Kogle M.E."/>
            <person name="Kuo A."/>
            <person name="Riley R."/>
            <person name="Clum A."/>
            <person name="Nolan M."/>
            <person name="Lipzen A."/>
            <person name="Salamov A."/>
            <person name="Henrissat B."/>
            <person name="Wiebenga A."/>
            <person name="De vries R.P."/>
            <person name="Grigoriev I.V."/>
            <person name="Mortensen U.H."/>
            <person name="Andersen M.R."/>
            <person name="Baker S.E."/>
        </authorList>
    </citation>
    <scope>NUCLEOTIDE SEQUENCE [LARGE SCALE GENOMIC DNA]</scope>
    <source>
        <strain evidence="2 3">CBS 313.89</strain>
    </source>
</reference>
<keyword evidence="1" id="KW-0812">Transmembrane</keyword>
<organism evidence="2 3">
    <name type="scientific">Aspergillus fijiensis CBS 313.89</name>
    <dbReference type="NCBI Taxonomy" id="1448319"/>
    <lineage>
        <taxon>Eukaryota</taxon>
        <taxon>Fungi</taxon>
        <taxon>Dikarya</taxon>
        <taxon>Ascomycota</taxon>
        <taxon>Pezizomycotina</taxon>
        <taxon>Eurotiomycetes</taxon>
        <taxon>Eurotiomycetidae</taxon>
        <taxon>Eurotiales</taxon>
        <taxon>Aspergillaceae</taxon>
        <taxon>Aspergillus</taxon>
    </lineage>
</organism>
<dbReference type="AlphaFoldDB" id="A0A8G1RPH6"/>
<proteinExistence type="predicted"/>
<evidence type="ECO:0000313" key="3">
    <source>
        <dbReference type="Proteomes" id="UP000249789"/>
    </source>
</evidence>
<keyword evidence="1" id="KW-0472">Membrane</keyword>
<dbReference type="PROSITE" id="PS51257">
    <property type="entry name" value="PROKAR_LIPOPROTEIN"/>
    <property type="match status" value="1"/>
</dbReference>
<sequence length="100" mass="10591">MPVRTGYRHAAWFPGILIACCTGARLSILFLRLEGHKLCGDRGFPALVGSGVGLLALCEDSGVPLCQCVHHSRLFSMGISQGRIPVMPVTGPLCGAALTW</sequence>
<name>A0A8G1RPH6_9EURO</name>
<dbReference type="RefSeq" id="XP_040799948.1">
    <property type="nucleotide sequence ID" value="XM_040939272.1"/>
</dbReference>
<evidence type="ECO:0000313" key="2">
    <source>
        <dbReference type="EMBL" id="RAK75938.1"/>
    </source>
</evidence>
<dbReference type="VEuPathDB" id="FungiDB:BO72DRAFT_156472"/>